<dbReference type="Proteomes" id="UP000318422">
    <property type="component" value="Unassembled WGS sequence"/>
</dbReference>
<accession>A0A4Y4D070</accession>
<dbReference type="RefSeq" id="WP_141354157.1">
    <property type="nucleotide sequence ID" value="NZ_BJNV01000067.1"/>
</dbReference>
<evidence type="ECO:0000313" key="2">
    <source>
        <dbReference type="Proteomes" id="UP000318422"/>
    </source>
</evidence>
<dbReference type="InterPro" id="IPR038225">
    <property type="entry name" value="TagF_sf"/>
</dbReference>
<dbReference type="NCBIfam" id="TIGR03373">
    <property type="entry name" value="VI_minor_4"/>
    <property type="match status" value="1"/>
</dbReference>
<reference evidence="1 2" key="1">
    <citation type="submission" date="2019-06" db="EMBL/GenBank/DDBJ databases">
        <title>Whole genome shotgun sequence of Zoogloea ramigera NBRC 15342.</title>
        <authorList>
            <person name="Hosoyama A."/>
            <person name="Uohara A."/>
            <person name="Ohji S."/>
            <person name="Ichikawa N."/>
        </authorList>
    </citation>
    <scope>NUCLEOTIDE SEQUENCE [LARGE SCALE GENOMIC DNA]</scope>
    <source>
        <strain evidence="1 2">NBRC 15342</strain>
    </source>
</reference>
<dbReference type="AlphaFoldDB" id="A0A4Y4D070"/>
<dbReference type="InterPro" id="IPR017748">
    <property type="entry name" value="TagF"/>
</dbReference>
<comment type="caution">
    <text evidence="1">The sequence shown here is derived from an EMBL/GenBank/DDBJ whole genome shotgun (WGS) entry which is preliminary data.</text>
</comment>
<gene>
    <name evidence="1" type="ORF">ZRA01_32070</name>
</gene>
<dbReference type="EMBL" id="BJNV01000067">
    <property type="protein sequence ID" value="GEC97134.1"/>
    <property type="molecule type" value="Genomic_DNA"/>
</dbReference>
<proteinExistence type="predicted"/>
<protein>
    <submittedName>
        <fullName evidence="1">Type VI secretion-associated protein</fullName>
    </submittedName>
</protein>
<dbReference type="Gene3D" id="3.40.1730.10">
    <property type="entry name" value="pa0076 domain"/>
    <property type="match status" value="1"/>
</dbReference>
<dbReference type="Pfam" id="PF09867">
    <property type="entry name" value="TagF_N"/>
    <property type="match status" value="1"/>
</dbReference>
<organism evidence="1 2">
    <name type="scientific">Zoogloea ramigera</name>
    <dbReference type="NCBI Taxonomy" id="350"/>
    <lineage>
        <taxon>Bacteria</taxon>
        <taxon>Pseudomonadati</taxon>
        <taxon>Pseudomonadota</taxon>
        <taxon>Betaproteobacteria</taxon>
        <taxon>Rhodocyclales</taxon>
        <taxon>Zoogloeaceae</taxon>
        <taxon>Zoogloea</taxon>
    </lineage>
</organism>
<evidence type="ECO:0000313" key="1">
    <source>
        <dbReference type="EMBL" id="GEC97134.1"/>
    </source>
</evidence>
<name>A0A4Y4D070_ZOORA</name>
<keyword evidence="2" id="KW-1185">Reference proteome</keyword>
<dbReference type="PIRSF" id="PIRSF029287">
    <property type="entry name" value="UCP029287"/>
    <property type="match status" value="1"/>
</dbReference>
<dbReference type="OrthoDB" id="9801841at2"/>
<sequence>MQAPAGWYGKLPILGDFTRRRLPPAFIDPWDAWLQAGIAGSRAALGGAWLDNYLTAHVWHFVLMPGVLGPQAWAGVWSPSVDRVGRYFPFTLAAPLAPGGTPAAVNEWLGGLEDIARLGLQLETDITPLDDALERLGPPPGDAHCTLPLQGLAERLARRDEAISLPCAGPLQPGGALQALATASLLTQLAGYSVWWCFDAERRSGGVAHRNLPDASFMVKMITYSPTD</sequence>